<proteinExistence type="predicted"/>
<dbReference type="AlphaFoldDB" id="A0A2H3CND1"/>
<protein>
    <submittedName>
        <fullName evidence="1">Uncharacterized protein</fullName>
    </submittedName>
</protein>
<organism evidence="1 2">
    <name type="scientific">Armillaria solidipes</name>
    <dbReference type="NCBI Taxonomy" id="1076256"/>
    <lineage>
        <taxon>Eukaryota</taxon>
        <taxon>Fungi</taxon>
        <taxon>Dikarya</taxon>
        <taxon>Basidiomycota</taxon>
        <taxon>Agaricomycotina</taxon>
        <taxon>Agaricomycetes</taxon>
        <taxon>Agaricomycetidae</taxon>
        <taxon>Agaricales</taxon>
        <taxon>Marasmiineae</taxon>
        <taxon>Physalacriaceae</taxon>
        <taxon>Armillaria</taxon>
    </lineage>
</organism>
<keyword evidence="2" id="KW-1185">Reference proteome</keyword>
<name>A0A2H3CND1_9AGAR</name>
<dbReference type="Proteomes" id="UP000218334">
    <property type="component" value="Unassembled WGS sequence"/>
</dbReference>
<evidence type="ECO:0000313" key="2">
    <source>
        <dbReference type="Proteomes" id="UP000218334"/>
    </source>
</evidence>
<sequence length="246" mass="27146">MSLIILPTRGQCIQVIGNVQHCQCLWFFPPKSPLLDQNICGLCGHGIHAHADYVSTVVNNYPTNQCAAYFQRTPLMQFCTCEAQFCEHIGTYNSYHFSEPWKVLHDFNLDGHGPYPGVTASGYSDDANNPFASKSISFPSIDYNATIFSGDARNIPFTTGPIHLSYTGSTSYAIQPDTILTLDYSSHGSYFTQYPNPSSFLNSPYTGPPEGGAKNGGFECQDYGNAMYAEPHEAWSGLYRSIAKRS</sequence>
<dbReference type="EMBL" id="KZ293415">
    <property type="protein sequence ID" value="PBK77613.1"/>
    <property type="molecule type" value="Genomic_DNA"/>
</dbReference>
<reference evidence="2" key="1">
    <citation type="journal article" date="2017" name="Nat. Ecol. Evol.">
        <title>Genome expansion and lineage-specific genetic innovations in the forest pathogenic fungi Armillaria.</title>
        <authorList>
            <person name="Sipos G."/>
            <person name="Prasanna A.N."/>
            <person name="Walter M.C."/>
            <person name="O'Connor E."/>
            <person name="Balint B."/>
            <person name="Krizsan K."/>
            <person name="Kiss B."/>
            <person name="Hess J."/>
            <person name="Varga T."/>
            <person name="Slot J."/>
            <person name="Riley R."/>
            <person name="Boka B."/>
            <person name="Rigling D."/>
            <person name="Barry K."/>
            <person name="Lee J."/>
            <person name="Mihaltcheva S."/>
            <person name="LaButti K."/>
            <person name="Lipzen A."/>
            <person name="Waldron R."/>
            <person name="Moloney N.M."/>
            <person name="Sperisen C."/>
            <person name="Kredics L."/>
            <person name="Vagvoelgyi C."/>
            <person name="Patrignani A."/>
            <person name="Fitzpatrick D."/>
            <person name="Nagy I."/>
            <person name="Doyle S."/>
            <person name="Anderson J.B."/>
            <person name="Grigoriev I.V."/>
            <person name="Gueldener U."/>
            <person name="Muensterkoetter M."/>
            <person name="Nagy L.G."/>
        </authorList>
    </citation>
    <scope>NUCLEOTIDE SEQUENCE [LARGE SCALE GENOMIC DNA]</scope>
    <source>
        <strain evidence="2">28-4</strain>
    </source>
</reference>
<accession>A0A2H3CND1</accession>
<evidence type="ECO:0000313" key="1">
    <source>
        <dbReference type="EMBL" id="PBK77613.1"/>
    </source>
</evidence>
<gene>
    <name evidence="1" type="ORF">ARMSODRAFT_967965</name>
</gene>